<dbReference type="EMBL" id="AP012035">
    <property type="protein sequence ID" value="BAJ82223.1"/>
    <property type="molecule type" value="Genomic_DNA"/>
</dbReference>
<gene>
    <name evidence="1" type="ordered locus">ACMV_28760</name>
</gene>
<protein>
    <submittedName>
        <fullName evidence="1">Uncharacterized protein</fullName>
    </submittedName>
</protein>
<keyword evidence="2" id="KW-1185">Reference proteome</keyword>
<reference evidence="1 2" key="1">
    <citation type="submission" date="2010-12" db="EMBL/GenBank/DDBJ databases">
        <title>Whole genome sequence of Acidiphilium multivorum AIU301.</title>
        <authorList>
            <person name="Narita-Yamada S."/>
            <person name="Nakamura S."/>
            <person name="Ito N."/>
            <person name="Takarada H."/>
            <person name="Katano Y."/>
            <person name="Nakazawa H."/>
            <person name="Hosoyama A."/>
            <person name="Yamada R."/>
            <person name="Fujita N."/>
        </authorList>
    </citation>
    <scope>NUCLEOTIDE SEQUENCE [LARGE SCALE GENOMIC DNA]</scope>
    <source>
        <strain evidence="2">DSM 11245 / JCM 8867 / AIU301</strain>
    </source>
</reference>
<organism evidence="1 2">
    <name type="scientific">Acidiphilium multivorum (strain DSM 11245 / JCM 8867 / NBRC 100883 / AIU 301)</name>
    <dbReference type="NCBI Taxonomy" id="926570"/>
    <lineage>
        <taxon>Bacteria</taxon>
        <taxon>Pseudomonadati</taxon>
        <taxon>Pseudomonadota</taxon>
        <taxon>Alphaproteobacteria</taxon>
        <taxon>Acetobacterales</taxon>
        <taxon>Acidocellaceae</taxon>
        <taxon>Acidiphilium</taxon>
    </lineage>
</organism>
<evidence type="ECO:0000313" key="2">
    <source>
        <dbReference type="Proteomes" id="UP000007100"/>
    </source>
</evidence>
<dbReference type="Proteomes" id="UP000007100">
    <property type="component" value="Chromosome"/>
</dbReference>
<dbReference type="RefSeq" id="WP_007421635.1">
    <property type="nucleotide sequence ID" value="NC_015186.1"/>
</dbReference>
<name>F0J482_ACIMA</name>
<evidence type="ECO:0000313" key="1">
    <source>
        <dbReference type="EMBL" id="BAJ82223.1"/>
    </source>
</evidence>
<dbReference type="HOGENOM" id="CLU_1773357_0_0_5"/>
<dbReference type="OrthoDB" id="9999419at2"/>
<sequence>MAERMRISAQRIGLMLTAFLMITLIGVFATFAAPIPAMRGVLAERAIASAAATGDPAAMKSALAEARPLLGVTAQKTLATLTPDRAGLARAAGLVAADTKLASGLVSYRLRLLVIVIGVLAALFGIALLGIGESRPTPIIMKAPEP</sequence>
<accession>F0J482</accession>
<proteinExistence type="predicted"/>
<dbReference type="AlphaFoldDB" id="F0J482"/>
<dbReference type="KEGG" id="amv:ACMV_28760"/>